<dbReference type="FunFam" id="1.20.120.720:FF:000001">
    <property type="entry name" value="Myosin heavy chain, muscle"/>
    <property type="match status" value="1"/>
</dbReference>
<feature type="coiled-coil region" evidence="9">
    <location>
        <begin position="1200"/>
        <end position="1381"/>
    </location>
</feature>
<feature type="region of interest" description="Actin-binding" evidence="8">
    <location>
        <begin position="660"/>
        <end position="682"/>
    </location>
</feature>
<feature type="binding site" evidence="8">
    <location>
        <begin position="178"/>
        <end position="185"/>
    </location>
    <ligand>
        <name>ATP</name>
        <dbReference type="ChEBI" id="CHEBI:30616"/>
    </ligand>
</feature>
<dbReference type="Gene3D" id="3.40.850.10">
    <property type="entry name" value="Kinesin motor domain"/>
    <property type="match status" value="1"/>
</dbReference>
<dbReference type="SMART" id="SM00242">
    <property type="entry name" value="MYSc"/>
    <property type="match status" value="1"/>
</dbReference>
<keyword evidence="13" id="KW-1185">Reference proteome</keyword>
<organism evidence="13 14">
    <name type="scientific">Trichuris muris</name>
    <name type="common">Mouse whipworm</name>
    <dbReference type="NCBI Taxonomy" id="70415"/>
    <lineage>
        <taxon>Eukaryota</taxon>
        <taxon>Metazoa</taxon>
        <taxon>Ecdysozoa</taxon>
        <taxon>Nematoda</taxon>
        <taxon>Enoplea</taxon>
        <taxon>Dorylaimia</taxon>
        <taxon>Trichinellida</taxon>
        <taxon>Trichuridae</taxon>
        <taxon>Trichuris</taxon>
    </lineage>
</organism>
<feature type="compositionally biased region" description="Polar residues" evidence="10">
    <location>
        <begin position="1932"/>
        <end position="1944"/>
    </location>
</feature>
<dbReference type="PANTHER" id="PTHR13140:SF857">
    <property type="entry name" value="MYOSIN-11"/>
    <property type="match status" value="1"/>
</dbReference>
<dbReference type="FunFam" id="1.10.10.820:FF:000001">
    <property type="entry name" value="Myosin heavy chain"/>
    <property type="match status" value="1"/>
</dbReference>
<accession>A0A5S6R0Q0</accession>
<dbReference type="Gene3D" id="1.20.120.720">
    <property type="entry name" value="Myosin VI head, motor domain, U50 subdomain"/>
    <property type="match status" value="1"/>
</dbReference>
<dbReference type="CDD" id="cd01377">
    <property type="entry name" value="MYSc_class_II"/>
    <property type="match status" value="1"/>
</dbReference>
<evidence type="ECO:0000256" key="8">
    <source>
        <dbReference type="PROSITE-ProRule" id="PRU00782"/>
    </source>
</evidence>
<name>A0A5S6R0Q0_TRIMR</name>
<feature type="region of interest" description="Disordered" evidence="10">
    <location>
        <begin position="1930"/>
        <end position="1976"/>
    </location>
</feature>
<dbReference type="Gene3D" id="1.20.5.340">
    <property type="match status" value="3"/>
</dbReference>
<keyword evidence="2 8" id="KW-0547">Nucleotide-binding</keyword>
<dbReference type="InterPro" id="IPR014751">
    <property type="entry name" value="XRCC4-like_C"/>
</dbReference>
<dbReference type="Gene3D" id="1.20.5.4820">
    <property type="match status" value="1"/>
</dbReference>
<reference evidence="13" key="2">
    <citation type="submission" date="2014-03" db="EMBL/GenBank/DDBJ databases">
        <title>The whipworm genome and dual-species transcriptomics of an intimate host-pathogen interaction.</title>
        <authorList>
            <person name="Foth B.J."/>
            <person name="Tsai I.J."/>
            <person name="Reid A.J."/>
            <person name="Bancroft A.J."/>
            <person name="Nichol S."/>
            <person name="Tracey A."/>
            <person name="Holroyd N."/>
            <person name="Cotton J.A."/>
            <person name="Stanley E.J."/>
            <person name="Zarowiecki M."/>
            <person name="Liu J.Z."/>
            <person name="Huckvale T."/>
            <person name="Cooper P.J."/>
            <person name="Grencis R.K."/>
            <person name="Berriman M."/>
        </authorList>
    </citation>
    <scope>NUCLEOTIDE SEQUENCE [LARGE SCALE GENOMIC DNA]</scope>
    <source>
        <strain evidence="13">Edinburgh</strain>
    </source>
</reference>
<keyword evidence="3 8" id="KW-0067">ATP-binding</keyword>
<dbReference type="PRINTS" id="PR00193">
    <property type="entry name" value="MYOSINHEAVY"/>
</dbReference>
<sequence>MDGAISMEKDPSWKYLRPSTDIIVNDEKKKYHSKRSCWIPDPSEGFVGARIRSSKGDQAVVVTDNGIEKTVKKEELQEMNPPKFEKAEDMANLTFLNDASVLHNLRQRYYSMLIYTYSGLFCVVINPYKRLPIYTESVIRMYMGKRRNEMPPHLFAISDEAYRNMMQDKENQSILITGESGAGKTENTKRVISYFATVGATQSARAKAGKKVVTMEEQIVKTNPVLESFGNAKTVRNNNSSRFGKFIRIYFNGCGKLAGGDIEHYLLEKSRVIKQAPGERCFHIFYQIMSDKIPGLKEKLFLNKEIRQYKLISQAEITIDGMDDREEMQITDEAFDIMNFEQEEKDNLYKLCGAIMHMGEMKFKQRPREEQAEADGTDEAEFSCRLMGVDAAEFLKALLKPRVKVGAEWVNKSQNLDQVSWSVGALCKAIYARTFKWLITRCNRTLDVADADRKFFIGVLDIAGFEIFDFNSFEQLWINFVNEKLQQFFNHHMFVLEQELYKSEGIAWNFIDFGLDLQACIELIEKPLGIVSVLDEECIVPKASDQTFVQKLNDQHLGKHPNFQKAKPPKGNQSEAHFAIVHYAGTVRYNASGWLEKNKDPLNDSVVSVLKMSMDNQLIVDIWADYQTQEESSKRKADLIKKKGKAASFLTVSMMYRESLSTLMNMLKTTHPHFIRCIIPNESKKSGLIEAGLVLNQLTCNGVLEGIRICRKGFPNRFHFEEFAQRYSILKAEQARKAQDPKERSKAILEALVADGSIKEDDFQIGITRVFFKAGVMAHLEDMHNEAMSAMLLGVQAAIRSYLAKAEYHRRKKETDSCVILQRNIRRWLQLRHWHWFCLYARVKPLLSQAKQDELVEQMTLKIKNYEETVACSERLCKELESRVVTLDEEKCRMEAELEHGKSSIVDLERAVKRLSESKKTLQDQNMDLQEQIEHSNRQCASLEKSMKGLQDENDLLKDQAEEVEARLKAVQAEKSNLDQVSHTLKDTIARLEKDVLQLGRERRLLEENSSALKQELRVTEDKLGSIVKQKDNLERSLEEMEENLELEKRARQDAEKARRKLEGDVKISKENMEELNKIRQDLEMSVRRKEEEISSMARSLADEEDNRAKLQKALKEMQAQIDELNDDVNEERENRLKAERRRQQLQSELEEIAQQADEAVGATQAQVELNKKREIEIAKLKRDHEEALMASESHCSSLQKRHSEIVADLNEQLDSLQNLNRRLEKEKAALQNDIDKLQSAEENGRMVKAYQEKQLRQAEFRLTEALQNRDEYAQQVKDMEVQRQRLVGENTALNEELASMQSQVTSMTQAKQRMLVQLEEAKRTAEEKTAKCDQMTAEYKRSELSLAQISNQLEQELDIKSELQRQLAKAKAEAQSLRTTFEHELLKKTDELDDTKKTLQLRTNAMQIELEKDSARISSIEKVRNRLQIELDECLAELDKVNSQNSAMERKQRLYDKATEEWKQKCDEITAELEASQRENRVLNTEVFKLRGLVEQAVDKEEAARRECKLLTEELHDLTAQLGIGGQTFFEIQKHKRRLELEREELQNALEEAESALEMEESKTLKSQAELAQIRQEVEQQLREKEEEFAETRRSHSRAIDSLKATLESENKGRQELSKAKKKLEADINDLELALDHAHKSNADSTKQLKRYQEQIRELQNQVDDEQRSRNELCERCDLLEKRIQAVVAEKEELATVAENQARLRRINEHELSQLREQLDEVQLLLNSTTVSKRKLETEIQALRGDLEDVTQEAKDNEEKCRKAMLDAARLSDELRQEQEHSQYLEQKNKTLEQQTRDLQALFEETEMNSVRGKAKYINQLEQKLRDLEMELDSAQRKHQEADRVRRKSDRLLKELEAQVEEARKNEERMHELIERLNGKLRTYKRQAEEAEQIAAMNLSKYRHSQTQLQEAEERADLAESSLAKFRAKNRSSSYRNLSNTKAMTPLSASSRDLSRSQSQSVLHKEGDDDSASSL</sequence>
<dbReference type="PANTHER" id="PTHR13140">
    <property type="entry name" value="MYOSIN"/>
    <property type="match status" value="1"/>
</dbReference>
<dbReference type="SUPFAM" id="SSF90257">
    <property type="entry name" value="Myosin rod fragments"/>
    <property type="match status" value="6"/>
</dbReference>
<dbReference type="GO" id="GO:0016020">
    <property type="term" value="C:membrane"/>
    <property type="evidence" value="ECO:0007669"/>
    <property type="project" value="TreeGrafter"/>
</dbReference>
<dbReference type="Gene3D" id="1.20.5.370">
    <property type="match status" value="2"/>
</dbReference>
<evidence type="ECO:0000313" key="14">
    <source>
        <dbReference type="WBParaSite" id="TMUE_3000013003.1"/>
    </source>
</evidence>
<dbReference type="WBParaSite" id="TMUE_3000013003.1">
    <property type="protein sequence ID" value="TMUE_3000013003.1"/>
    <property type="gene ID" value="WBGene00287064"/>
</dbReference>
<keyword evidence="4 9" id="KW-0175">Coiled coil</keyword>
<dbReference type="InterPro" id="IPR036961">
    <property type="entry name" value="Kinesin_motor_dom_sf"/>
</dbReference>
<dbReference type="InterPro" id="IPR004009">
    <property type="entry name" value="SH3_Myosin"/>
</dbReference>
<dbReference type="Gene3D" id="1.20.58.530">
    <property type="match status" value="1"/>
</dbReference>
<evidence type="ECO:0000256" key="4">
    <source>
        <dbReference type="ARBA" id="ARBA00023054"/>
    </source>
</evidence>
<dbReference type="PROSITE" id="PS51456">
    <property type="entry name" value="MYOSIN_MOTOR"/>
    <property type="match status" value="1"/>
</dbReference>
<feature type="coiled-coil region" evidence="9">
    <location>
        <begin position="856"/>
        <end position="1163"/>
    </location>
</feature>
<keyword evidence="7 8" id="KW-0009">Actin-binding</keyword>
<reference evidence="14" key="3">
    <citation type="submission" date="2019-12" db="UniProtKB">
        <authorList>
            <consortium name="WormBaseParasite"/>
        </authorList>
    </citation>
    <scope>IDENTIFICATION</scope>
</reference>
<dbReference type="GO" id="GO:0051015">
    <property type="term" value="F:actin filament binding"/>
    <property type="evidence" value="ECO:0007669"/>
    <property type="project" value="InterPro"/>
</dbReference>
<dbReference type="InterPro" id="IPR027417">
    <property type="entry name" value="P-loop_NTPase"/>
</dbReference>
<dbReference type="SUPFAM" id="SSF52540">
    <property type="entry name" value="P-loop containing nucleoside triphosphate hydrolases"/>
    <property type="match status" value="1"/>
</dbReference>
<dbReference type="Pfam" id="PF02736">
    <property type="entry name" value="Myosin_N"/>
    <property type="match status" value="1"/>
</dbReference>
<dbReference type="Pfam" id="PF01576">
    <property type="entry name" value="Myosin_tail_1"/>
    <property type="match status" value="1"/>
</dbReference>
<evidence type="ECO:0000256" key="7">
    <source>
        <dbReference type="ARBA" id="ARBA00023203"/>
    </source>
</evidence>
<dbReference type="InterPro" id="IPR001609">
    <property type="entry name" value="Myosin_head_motor_dom-like"/>
</dbReference>
<dbReference type="GO" id="GO:0000146">
    <property type="term" value="F:microfilament motor activity"/>
    <property type="evidence" value="ECO:0007669"/>
    <property type="project" value="TreeGrafter"/>
</dbReference>
<evidence type="ECO:0000256" key="2">
    <source>
        <dbReference type="ARBA" id="ARBA00022741"/>
    </source>
</evidence>
<evidence type="ECO:0000256" key="10">
    <source>
        <dbReference type="SAM" id="MobiDB-lite"/>
    </source>
</evidence>
<dbReference type="FunFam" id="3.40.850.10:FF:000024">
    <property type="entry name" value="Myosin heavy chain, isoform J"/>
    <property type="match status" value="1"/>
</dbReference>
<feature type="region of interest" description="Disordered" evidence="10">
    <location>
        <begin position="1584"/>
        <end position="1619"/>
    </location>
</feature>
<comment type="similarity">
    <text evidence="1 8">Belongs to the TRAFAC class myosin-kinesin ATPase superfamily. Myosin family.</text>
</comment>
<reference evidence="13" key="1">
    <citation type="submission" date="2013-11" db="EMBL/GenBank/DDBJ databases">
        <authorList>
            <person name="Aslett M."/>
        </authorList>
    </citation>
    <scope>NUCLEOTIDE SEQUENCE [LARGE SCALE GENOMIC DNA]</scope>
    <source>
        <strain evidence="13">Edinburgh</strain>
    </source>
</reference>
<evidence type="ECO:0000313" key="13">
    <source>
        <dbReference type="Proteomes" id="UP000046395"/>
    </source>
</evidence>
<dbReference type="Pfam" id="PF00063">
    <property type="entry name" value="Myosin_head"/>
    <property type="match status" value="1"/>
</dbReference>
<dbReference type="WBParaSite" id="TMUE_3000013003.2">
    <property type="protein sequence ID" value="TMUE_3000013003.2"/>
    <property type="gene ID" value="WBGene00287064"/>
</dbReference>
<dbReference type="PROSITE" id="PS50096">
    <property type="entry name" value="IQ"/>
    <property type="match status" value="1"/>
</dbReference>
<dbReference type="FunFam" id="1.20.58.530:FF:000001">
    <property type="entry name" value="Myosin heavy chain"/>
    <property type="match status" value="1"/>
</dbReference>
<evidence type="ECO:0000259" key="11">
    <source>
        <dbReference type="PROSITE" id="PS51456"/>
    </source>
</evidence>
<feature type="compositionally biased region" description="Low complexity" evidence="10">
    <location>
        <begin position="1948"/>
        <end position="1962"/>
    </location>
</feature>
<proteinExistence type="inferred from homology"/>
<dbReference type="InterPro" id="IPR002928">
    <property type="entry name" value="Myosin_tail"/>
</dbReference>
<dbReference type="InterPro" id="IPR008989">
    <property type="entry name" value="Myosin_S1_N"/>
</dbReference>
<dbReference type="GO" id="GO:0016459">
    <property type="term" value="C:myosin complex"/>
    <property type="evidence" value="ECO:0007669"/>
    <property type="project" value="UniProtKB-KW"/>
</dbReference>
<evidence type="ECO:0000259" key="12">
    <source>
        <dbReference type="PROSITE" id="PS51844"/>
    </source>
</evidence>
<evidence type="ECO:0000256" key="5">
    <source>
        <dbReference type="ARBA" id="ARBA00023123"/>
    </source>
</evidence>
<keyword evidence="5 8" id="KW-0518">Myosin</keyword>
<dbReference type="PROSITE" id="PS51844">
    <property type="entry name" value="SH3_LIKE"/>
    <property type="match status" value="1"/>
</dbReference>
<feature type="domain" description="Myosin N-terminal SH3-like" evidence="12">
    <location>
        <begin position="32"/>
        <end position="81"/>
    </location>
</feature>
<dbReference type="STRING" id="70415.A0A5S6R0Q0"/>
<evidence type="ECO:0000256" key="1">
    <source>
        <dbReference type="ARBA" id="ARBA00008314"/>
    </source>
</evidence>
<dbReference type="Proteomes" id="UP000046395">
    <property type="component" value="Unassembled WGS sequence"/>
</dbReference>
<dbReference type="FunFam" id="2.30.30.360:FF:000001">
    <property type="entry name" value="Myosin heavy chain"/>
    <property type="match status" value="1"/>
</dbReference>
<evidence type="ECO:0000256" key="6">
    <source>
        <dbReference type="ARBA" id="ARBA00023175"/>
    </source>
</evidence>
<evidence type="ECO:0000256" key="3">
    <source>
        <dbReference type="ARBA" id="ARBA00022840"/>
    </source>
</evidence>
<dbReference type="SUPFAM" id="SSF57997">
    <property type="entry name" value="Tropomyosin"/>
    <property type="match status" value="1"/>
</dbReference>
<feature type="domain" description="Myosin motor" evidence="11">
    <location>
        <begin position="85"/>
        <end position="785"/>
    </location>
</feature>
<dbReference type="GO" id="GO:0007015">
    <property type="term" value="P:actin filament organization"/>
    <property type="evidence" value="ECO:0007669"/>
    <property type="project" value="TreeGrafter"/>
</dbReference>
<protein>
    <submittedName>
        <fullName evidence="14">Myosin motor domain-containing protein</fullName>
    </submittedName>
</protein>
<evidence type="ECO:0000256" key="9">
    <source>
        <dbReference type="SAM" id="Coils"/>
    </source>
</evidence>
<keyword evidence="6 8" id="KW-0505">Motor protein</keyword>
<dbReference type="GO" id="GO:0005863">
    <property type="term" value="C:striated muscle myosin thick filament"/>
    <property type="evidence" value="ECO:0007669"/>
    <property type="project" value="UniProtKB-ARBA"/>
</dbReference>
<dbReference type="Gene3D" id="1.10.10.820">
    <property type="match status" value="1"/>
</dbReference>
<dbReference type="GO" id="GO:0005524">
    <property type="term" value="F:ATP binding"/>
    <property type="evidence" value="ECO:0007669"/>
    <property type="project" value="UniProtKB-UniRule"/>
</dbReference>
<dbReference type="Gene3D" id="2.30.30.360">
    <property type="entry name" value="Myosin S1 fragment, N-terminal"/>
    <property type="match status" value="1"/>
</dbReference>